<evidence type="ECO:0000259" key="2">
    <source>
        <dbReference type="Pfam" id="PF22725"/>
    </source>
</evidence>
<reference evidence="3 4" key="1">
    <citation type="submission" date="2021-03" db="EMBL/GenBank/DDBJ databases">
        <title>Genomic Encyclopedia of Type Strains, Phase IV (KMG-IV): sequencing the most valuable type-strain genomes for metagenomic binning, comparative biology and taxonomic classification.</title>
        <authorList>
            <person name="Goeker M."/>
        </authorList>
    </citation>
    <scope>NUCLEOTIDE SEQUENCE [LARGE SCALE GENOMIC DNA]</scope>
    <source>
        <strain evidence="3 4">DSM 27512</strain>
    </source>
</reference>
<feature type="domain" description="GFO/IDH/MocA-like oxidoreductase" evidence="2">
    <location>
        <begin position="130"/>
        <end position="255"/>
    </location>
</feature>
<dbReference type="PANTHER" id="PTHR43249">
    <property type="entry name" value="UDP-N-ACETYL-2-AMINO-2-DEOXY-D-GLUCURONATE OXIDASE"/>
    <property type="match status" value="1"/>
</dbReference>
<proteinExistence type="predicted"/>
<dbReference type="EMBL" id="JAGGLI010000015">
    <property type="protein sequence ID" value="MBP2027778.1"/>
    <property type="molecule type" value="Genomic_DNA"/>
</dbReference>
<name>A0ABS4KJ26_9FIRM</name>
<sequence>MKYAIIGCGRISPNHIAAALDNDLDIVALCDTKEPKMDKAIERHELPTSTEKYLDYKEMLKNEKPELVAICTESGKHGQIALDCIDAGSNLIIEKPIALSLEEADMIIEKAKEKNIKVSACHQNRFNKSVQKIREAVEANRFGRLMHGAAHIRWSRGQDYYIQAPWRGTWEQDGGALMNQCIHNIDLLRWMMGDEITEVVGMTDNLIHGYIDAEDLGLALVKFKNGSYGIIEGTTNIYPKNLEETLYIFGEQGTVKAGGKSVNLIEEWQFADNIDNPEEVKEKYHENPPNVYGFGHTPLYADVIDAIKNDREPYVNAVDGRNALELVLAIYKSAAEGKSIKLPLDKCSTLDFKGRFNR</sequence>
<dbReference type="SUPFAM" id="SSF55347">
    <property type="entry name" value="Glyceraldehyde-3-phosphate dehydrogenase-like, C-terminal domain"/>
    <property type="match status" value="1"/>
</dbReference>
<evidence type="ECO:0000313" key="4">
    <source>
        <dbReference type="Proteomes" id="UP001314903"/>
    </source>
</evidence>
<gene>
    <name evidence="3" type="ORF">J2Z35_001576</name>
</gene>
<keyword evidence="4" id="KW-1185">Reference proteome</keyword>
<comment type="caution">
    <text evidence="3">The sequence shown here is derived from an EMBL/GenBank/DDBJ whole genome shotgun (WGS) entry which is preliminary data.</text>
</comment>
<dbReference type="Proteomes" id="UP001314903">
    <property type="component" value="Unassembled WGS sequence"/>
</dbReference>
<organism evidence="3 4">
    <name type="scientific">Acetoanaerobium pronyense</name>
    <dbReference type="NCBI Taxonomy" id="1482736"/>
    <lineage>
        <taxon>Bacteria</taxon>
        <taxon>Bacillati</taxon>
        <taxon>Bacillota</taxon>
        <taxon>Clostridia</taxon>
        <taxon>Peptostreptococcales</taxon>
        <taxon>Filifactoraceae</taxon>
        <taxon>Acetoanaerobium</taxon>
    </lineage>
</organism>
<feature type="domain" description="Gfo/Idh/MocA-like oxidoreductase N-terminal" evidence="1">
    <location>
        <begin position="1"/>
        <end position="119"/>
    </location>
</feature>
<dbReference type="InterPro" id="IPR000683">
    <property type="entry name" value="Gfo/Idh/MocA-like_OxRdtase_N"/>
</dbReference>
<dbReference type="Pfam" id="PF22725">
    <property type="entry name" value="GFO_IDH_MocA_C3"/>
    <property type="match status" value="1"/>
</dbReference>
<dbReference type="RefSeq" id="WP_209660839.1">
    <property type="nucleotide sequence ID" value="NZ_JAGGLI010000015.1"/>
</dbReference>
<protein>
    <submittedName>
        <fullName evidence="3">Dehydrogenase</fullName>
    </submittedName>
</protein>
<accession>A0ABS4KJ26</accession>
<dbReference type="Pfam" id="PF01408">
    <property type="entry name" value="GFO_IDH_MocA"/>
    <property type="match status" value="1"/>
</dbReference>
<dbReference type="Gene3D" id="3.30.360.10">
    <property type="entry name" value="Dihydrodipicolinate Reductase, domain 2"/>
    <property type="match status" value="1"/>
</dbReference>
<dbReference type="InterPro" id="IPR052515">
    <property type="entry name" value="Gfo/Idh/MocA_Oxidoreductase"/>
</dbReference>
<dbReference type="InterPro" id="IPR055170">
    <property type="entry name" value="GFO_IDH_MocA-like_dom"/>
</dbReference>
<evidence type="ECO:0000259" key="1">
    <source>
        <dbReference type="Pfam" id="PF01408"/>
    </source>
</evidence>
<dbReference type="SUPFAM" id="SSF51735">
    <property type="entry name" value="NAD(P)-binding Rossmann-fold domains"/>
    <property type="match status" value="1"/>
</dbReference>
<dbReference type="InterPro" id="IPR036291">
    <property type="entry name" value="NAD(P)-bd_dom_sf"/>
</dbReference>
<dbReference type="Gene3D" id="3.40.50.720">
    <property type="entry name" value="NAD(P)-binding Rossmann-like Domain"/>
    <property type="match status" value="1"/>
</dbReference>
<dbReference type="PANTHER" id="PTHR43249:SF1">
    <property type="entry name" value="D-GLUCOSIDE 3-DEHYDROGENASE"/>
    <property type="match status" value="1"/>
</dbReference>
<evidence type="ECO:0000313" key="3">
    <source>
        <dbReference type="EMBL" id="MBP2027778.1"/>
    </source>
</evidence>